<evidence type="ECO:0000313" key="3">
    <source>
        <dbReference type="Proteomes" id="UP001187315"/>
    </source>
</evidence>
<accession>A0AA88LNR3</accession>
<dbReference type="EMBL" id="JAVHJS010000025">
    <property type="protein sequence ID" value="KAK2816493.1"/>
    <property type="molecule type" value="Genomic_DNA"/>
</dbReference>
<dbReference type="Proteomes" id="UP001187315">
    <property type="component" value="Unassembled WGS sequence"/>
</dbReference>
<organism evidence="2 3">
    <name type="scientific">Tachysurus vachellii</name>
    <name type="common">Darkbarbel catfish</name>
    <name type="synonym">Pelteobagrus vachellii</name>
    <dbReference type="NCBI Taxonomy" id="175792"/>
    <lineage>
        <taxon>Eukaryota</taxon>
        <taxon>Metazoa</taxon>
        <taxon>Chordata</taxon>
        <taxon>Craniata</taxon>
        <taxon>Vertebrata</taxon>
        <taxon>Euteleostomi</taxon>
        <taxon>Actinopterygii</taxon>
        <taxon>Neopterygii</taxon>
        <taxon>Teleostei</taxon>
        <taxon>Ostariophysi</taxon>
        <taxon>Siluriformes</taxon>
        <taxon>Bagridae</taxon>
        <taxon>Tachysurus</taxon>
    </lineage>
</organism>
<comment type="caution">
    <text evidence="2">The sequence shown here is derived from an EMBL/GenBank/DDBJ whole genome shotgun (WGS) entry which is preliminary data.</text>
</comment>
<evidence type="ECO:0000313" key="2">
    <source>
        <dbReference type="EMBL" id="KAK2816493.1"/>
    </source>
</evidence>
<dbReference type="AlphaFoldDB" id="A0AA88LNR3"/>
<gene>
    <name evidence="2" type="ORF">Q7C36_022764</name>
</gene>
<feature type="region of interest" description="Disordered" evidence="1">
    <location>
        <begin position="20"/>
        <end position="41"/>
    </location>
</feature>
<keyword evidence="3" id="KW-1185">Reference proteome</keyword>
<sequence>MFRRSPQIKGELAATVRSGHGVFKGDDHSNLDPELQNGKFGWTSRPNLRPGTMQACQLPEDVQATCGTDLSKRWCPHEGALVPAQKC</sequence>
<reference evidence="2" key="1">
    <citation type="submission" date="2023-08" db="EMBL/GenBank/DDBJ databases">
        <title>Pelteobagrus vachellii genome.</title>
        <authorList>
            <person name="Liu H."/>
        </authorList>
    </citation>
    <scope>NUCLEOTIDE SEQUENCE</scope>
    <source>
        <strain evidence="2">PRFRI_2022a</strain>
        <tissue evidence="2">Muscle</tissue>
    </source>
</reference>
<name>A0AA88LNR3_TACVA</name>
<protein>
    <submittedName>
        <fullName evidence="2">Uncharacterized protein</fullName>
    </submittedName>
</protein>
<proteinExistence type="predicted"/>
<evidence type="ECO:0000256" key="1">
    <source>
        <dbReference type="SAM" id="MobiDB-lite"/>
    </source>
</evidence>